<dbReference type="GO" id="GO:0009279">
    <property type="term" value="C:cell outer membrane"/>
    <property type="evidence" value="ECO:0007669"/>
    <property type="project" value="InterPro"/>
</dbReference>
<dbReference type="PROSITE" id="PS51257">
    <property type="entry name" value="PROKAR_LIPOPROTEIN"/>
    <property type="match status" value="1"/>
</dbReference>
<name>A0A3S9XEA0_9GAMM</name>
<accession>A0A3S9XEA0</accession>
<dbReference type="Gene3D" id="3.30.1330.60">
    <property type="entry name" value="OmpA-like domain"/>
    <property type="match status" value="1"/>
</dbReference>
<evidence type="ECO:0000313" key="3">
    <source>
        <dbReference type="EMBL" id="AZS50793.1"/>
    </source>
</evidence>
<dbReference type="KEGG" id="emo:DM558_08370"/>
<dbReference type="InterPro" id="IPR050330">
    <property type="entry name" value="Bact_OuterMem_StrucFunc"/>
</dbReference>
<dbReference type="CDD" id="cd07185">
    <property type="entry name" value="OmpA_C-like"/>
    <property type="match status" value="1"/>
</dbReference>
<sequence length="201" mass="21741">MIKLNFTKYAIISTVSFLLVACSNSEQKPKEIVQVKRGNVTYTSIGLNTILVKQAVAESNFEVVERGDSIVVIMPVKGSFNPKRPDVLMPVTLTPLTKIAKLVKQDTSKVMIIVGHTDATGTALANNTLSAQRAKSVGSVFSVAGLPRSRMYATGVGSNQPISSAKTAKGREQNRRVELIIAPRSSRSMDTLPNLYAVTNY</sequence>
<organism evidence="3 4">
    <name type="scientific">Entomomonas moraniae</name>
    <dbReference type="NCBI Taxonomy" id="2213226"/>
    <lineage>
        <taxon>Bacteria</taxon>
        <taxon>Pseudomonadati</taxon>
        <taxon>Pseudomonadota</taxon>
        <taxon>Gammaproteobacteria</taxon>
        <taxon>Pseudomonadales</taxon>
        <taxon>Pseudomonadaceae</taxon>
        <taxon>Entomomonas</taxon>
    </lineage>
</organism>
<dbReference type="InterPro" id="IPR006665">
    <property type="entry name" value="OmpA-like"/>
</dbReference>
<dbReference type="RefSeq" id="WP_127163401.1">
    <property type="nucleotide sequence ID" value="NZ_CP029822.1"/>
</dbReference>
<dbReference type="PROSITE" id="PS51123">
    <property type="entry name" value="OMPA_2"/>
    <property type="match status" value="1"/>
</dbReference>
<dbReference type="PROSITE" id="PS01068">
    <property type="entry name" value="OMPA_1"/>
    <property type="match status" value="1"/>
</dbReference>
<dbReference type="SUPFAM" id="SSF103088">
    <property type="entry name" value="OmpA-like"/>
    <property type="match status" value="1"/>
</dbReference>
<dbReference type="PANTHER" id="PTHR30329">
    <property type="entry name" value="STATOR ELEMENT OF FLAGELLAR MOTOR COMPLEX"/>
    <property type="match status" value="1"/>
</dbReference>
<gene>
    <name evidence="3" type="ORF">DM558_08370</name>
</gene>
<dbReference type="PANTHER" id="PTHR30329:SF20">
    <property type="entry name" value="EXPORTED PROTEIN"/>
    <property type="match status" value="1"/>
</dbReference>
<dbReference type="Pfam" id="PF00691">
    <property type="entry name" value="OmpA"/>
    <property type="match status" value="1"/>
</dbReference>
<dbReference type="InterPro" id="IPR036737">
    <property type="entry name" value="OmpA-like_sf"/>
</dbReference>
<feature type="domain" description="OmpA-like" evidence="2">
    <location>
        <begin position="67"/>
        <end position="185"/>
    </location>
</feature>
<dbReference type="EMBL" id="CP029822">
    <property type="protein sequence ID" value="AZS50793.1"/>
    <property type="molecule type" value="Genomic_DNA"/>
</dbReference>
<evidence type="ECO:0000256" key="1">
    <source>
        <dbReference type="PROSITE-ProRule" id="PRU00473"/>
    </source>
</evidence>
<dbReference type="Proteomes" id="UP000273143">
    <property type="component" value="Chromosome"/>
</dbReference>
<protein>
    <submittedName>
        <fullName evidence="3">OmpA family protein</fullName>
    </submittedName>
</protein>
<keyword evidence="4" id="KW-1185">Reference proteome</keyword>
<keyword evidence="1" id="KW-0472">Membrane</keyword>
<evidence type="ECO:0000313" key="4">
    <source>
        <dbReference type="Proteomes" id="UP000273143"/>
    </source>
</evidence>
<dbReference type="InterPro" id="IPR006690">
    <property type="entry name" value="OMPA-like_CS"/>
</dbReference>
<evidence type="ECO:0000259" key="2">
    <source>
        <dbReference type="PROSITE" id="PS51123"/>
    </source>
</evidence>
<dbReference type="AlphaFoldDB" id="A0A3S9XEA0"/>
<proteinExistence type="predicted"/>
<reference evidence="4" key="1">
    <citation type="submission" date="2018-06" db="EMBL/GenBank/DDBJ databases">
        <title>Complete genome of Pseudomonas insecticola strain QZS01.</title>
        <authorList>
            <person name="Wang J."/>
            <person name="Su Q."/>
        </authorList>
    </citation>
    <scope>NUCLEOTIDE SEQUENCE [LARGE SCALE GENOMIC DNA]</scope>
    <source>
        <strain evidence="4">QZS01</strain>
    </source>
</reference>